<feature type="binding site" evidence="7">
    <location>
        <position position="129"/>
    </location>
    <ligand>
        <name>Zn(2+)</name>
        <dbReference type="ChEBI" id="CHEBI:29105"/>
    </ligand>
</feature>
<dbReference type="EMBL" id="DVNH01000022">
    <property type="protein sequence ID" value="HIU51602.1"/>
    <property type="molecule type" value="Genomic_DNA"/>
</dbReference>
<organism evidence="8 9">
    <name type="scientific">Candidatus Merdicola faecigallinarum</name>
    <dbReference type="NCBI Taxonomy" id="2840862"/>
    <lineage>
        <taxon>Bacteria</taxon>
        <taxon>Bacillati</taxon>
        <taxon>Bacillota</taxon>
        <taxon>Clostridia</taxon>
        <taxon>Candidatus Merdicola</taxon>
    </lineage>
</organism>
<dbReference type="GO" id="GO:1900376">
    <property type="term" value="P:regulation of secondary metabolite biosynthetic process"/>
    <property type="evidence" value="ECO:0007669"/>
    <property type="project" value="TreeGrafter"/>
</dbReference>
<dbReference type="InterPro" id="IPR043135">
    <property type="entry name" value="Fur_C"/>
</dbReference>
<evidence type="ECO:0000256" key="2">
    <source>
        <dbReference type="ARBA" id="ARBA00022491"/>
    </source>
</evidence>
<reference evidence="8" key="1">
    <citation type="submission" date="2020-10" db="EMBL/GenBank/DDBJ databases">
        <authorList>
            <person name="Gilroy R."/>
        </authorList>
    </citation>
    <scope>NUCLEOTIDE SEQUENCE</scope>
    <source>
        <strain evidence="8">CHK195-15760</strain>
    </source>
</reference>
<protein>
    <submittedName>
        <fullName evidence="8">Transcriptional repressor</fullName>
    </submittedName>
</protein>
<dbReference type="GO" id="GO:0008270">
    <property type="term" value="F:zinc ion binding"/>
    <property type="evidence" value="ECO:0007669"/>
    <property type="project" value="TreeGrafter"/>
</dbReference>
<reference evidence="8" key="2">
    <citation type="journal article" date="2021" name="PeerJ">
        <title>Extensive microbial diversity within the chicken gut microbiome revealed by metagenomics and culture.</title>
        <authorList>
            <person name="Gilroy R."/>
            <person name="Ravi A."/>
            <person name="Getino M."/>
            <person name="Pursley I."/>
            <person name="Horton D.L."/>
            <person name="Alikhan N.F."/>
            <person name="Baker D."/>
            <person name="Gharbi K."/>
            <person name="Hall N."/>
            <person name="Watson M."/>
            <person name="Adriaenssens E.M."/>
            <person name="Foster-Nyarko E."/>
            <person name="Jarju S."/>
            <person name="Secka A."/>
            <person name="Antonio M."/>
            <person name="Oren A."/>
            <person name="Chaudhuri R.R."/>
            <person name="La Ragione R."/>
            <person name="Hildebrand F."/>
            <person name="Pallen M.J."/>
        </authorList>
    </citation>
    <scope>NUCLEOTIDE SEQUENCE</scope>
    <source>
        <strain evidence="8">CHK195-15760</strain>
    </source>
</reference>
<name>A0A9D1M116_9FIRM</name>
<feature type="binding site" evidence="7">
    <location>
        <position position="81"/>
    </location>
    <ligand>
        <name>Zn(2+)</name>
        <dbReference type="ChEBI" id="CHEBI:29105"/>
    </ligand>
</feature>
<dbReference type="SUPFAM" id="SSF46785">
    <property type="entry name" value="Winged helix' DNA-binding domain"/>
    <property type="match status" value="1"/>
</dbReference>
<evidence type="ECO:0000256" key="7">
    <source>
        <dbReference type="PIRSR" id="PIRSR602481-1"/>
    </source>
</evidence>
<dbReference type="AlphaFoldDB" id="A0A9D1M116"/>
<keyword evidence="7" id="KW-0479">Metal-binding</keyword>
<dbReference type="GO" id="GO:0003700">
    <property type="term" value="F:DNA-binding transcription factor activity"/>
    <property type="evidence" value="ECO:0007669"/>
    <property type="project" value="InterPro"/>
</dbReference>
<comment type="caution">
    <text evidence="8">The sequence shown here is derived from an EMBL/GenBank/DDBJ whole genome shotgun (WGS) entry which is preliminary data.</text>
</comment>
<dbReference type="Proteomes" id="UP000824093">
    <property type="component" value="Unassembled WGS sequence"/>
</dbReference>
<evidence type="ECO:0000256" key="6">
    <source>
        <dbReference type="ARBA" id="ARBA00023163"/>
    </source>
</evidence>
<sequence>MKRYSKQREVILKLLEKRKDHPTVDELYVDVKKELPQVGIATVYRNLSELSKEGYVIRIKTRNGGPDRYDADITPHIHFECQNCQKIYDIFPNDIQYQKLNDNIKNIAQLIEAEATNTNIIITGICKNCLEK</sequence>
<dbReference type="Pfam" id="PF01475">
    <property type="entry name" value="FUR"/>
    <property type="match status" value="1"/>
</dbReference>
<dbReference type="Gene3D" id="1.10.10.10">
    <property type="entry name" value="Winged helix-like DNA-binding domain superfamily/Winged helix DNA-binding domain"/>
    <property type="match status" value="1"/>
</dbReference>
<keyword evidence="4" id="KW-0805">Transcription regulation</keyword>
<gene>
    <name evidence="8" type="ORF">IAB70_03150</name>
</gene>
<evidence type="ECO:0000313" key="8">
    <source>
        <dbReference type="EMBL" id="HIU51602.1"/>
    </source>
</evidence>
<feature type="binding site" evidence="7">
    <location>
        <position position="84"/>
    </location>
    <ligand>
        <name>Zn(2+)</name>
        <dbReference type="ChEBI" id="CHEBI:29105"/>
    </ligand>
</feature>
<accession>A0A9D1M116</accession>
<evidence type="ECO:0000313" key="9">
    <source>
        <dbReference type="Proteomes" id="UP000824093"/>
    </source>
</evidence>
<comment type="cofactor">
    <cofactor evidence="7">
        <name>Zn(2+)</name>
        <dbReference type="ChEBI" id="CHEBI:29105"/>
    </cofactor>
    <text evidence="7">Binds 1 zinc ion per subunit.</text>
</comment>
<keyword evidence="6" id="KW-0804">Transcription</keyword>
<evidence type="ECO:0000256" key="3">
    <source>
        <dbReference type="ARBA" id="ARBA00022833"/>
    </source>
</evidence>
<dbReference type="InterPro" id="IPR036390">
    <property type="entry name" value="WH_DNA-bd_sf"/>
</dbReference>
<keyword evidence="3 7" id="KW-0862">Zinc</keyword>
<proteinExistence type="inferred from homology"/>
<keyword evidence="5" id="KW-0238">DNA-binding</keyword>
<dbReference type="CDD" id="cd07153">
    <property type="entry name" value="Fur_like"/>
    <property type="match status" value="1"/>
</dbReference>
<dbReference type="Gene3D" id="3.30.1490.190">
    <property type="match status" value="1"/>
</dbReference>
<evidence type="ECO:0000256" key="4">
    <source>
        <dbReference type="ARBA" id="ARBA00023015"/>
    </source>
</evidence>
<dbReference type="GO" id="GO:0000976">
    <property type="term" value="F:transcription cis-regulatory region binding"/>
    <property type="evidence" value="ECO:0007669"/>
    <property type="project" value="TreeGrafter"/>
</dbReference>
<dbReference type="PANTHER" id="PTHR33202:SF7">
    <property type="entry name" value="FERRIC UPTAKE REGULATION PROTEIN"/>
    <property type="match status" value="1"/>
</dbReference>
<dbReference type="PANTHER" id="PTHR33202">
    <property type="entry name" value="ZINC UPTAKE REGULATION PROTEIN"/>
    <property type="match status" value="1"/>
</dbReference>
<keyword evidence="2" id="KW-0678">Repressor</keyword>
<evidence type="ECO:0000256" key="5">
    <source>
        <dbReference type="ARBA" id="ARBA00023125"/>
    </source>
</evidence>
<feature type="binding site" evidence="7">
    <location>
        <position position="126"/>
    </location>
    <ligand>
        <name>Zn(2+)</name>
        <dbReference type="ChEBI" id="CHEBI:29105"/>
    </ligand>
</feature>
<dbReference type="GO" id="GO:0045892">
    <property type="term" value="P:negative regulation of DNA-templated transcription"/>
    <property type="evidence" value="ECO:0007669"/>
    <property type="project" value="TreeGrafter"/>
</dbReference>
<evidence type="ECO:0000256" key="1">
    <source>
        <dbReference type="ARBA" id="ARBA00007957"/>
    </source>
</evidence>
<comment type="similarity">
    <text evidence="1">Belongs to the Fur family.</text>
</comment>
<dbReference type="InterPro" id="IPR036388">
    <property type="entry name" value="WH-like_DNA-bd_sf"/>
</dbReference>
<dbReference type="InterPro" id="IPR002481">
    <property type="entry name" value="FUR"/>
</dbReference>